<dbReference type="AlphaFoldDB" id="A0A380KXF4"/>
<gene>
    <name evidence="1" type="ORF">NCTC13765_00402</name>
</gene>
<proteinExistence type="predicted"/>
<dbReference type="InterPro" id="IPR004260">
    <property type="entry name" value="Pyr-dimer_DNA_glycosylase"/>
</dbReference>
<evidence type="ECO:0000313" key="2">
    <source>
        <dbReference type="Proteomes" id="UP000254634"/>
    </source>
</evidence>
<name>A0A380KXF4_9STRE</name>
<dbReference type="STRING" id="1123307.GCA_000380065_01815"/>
<dbReference type="OrthoDB" id="360137at2"/>
<dbReference type="InterPro" id="IPR012650">
    <property type="entry name" value="CHP02328"/>
</dbReference>
<reference evidence="1" key="1">
    <citation type="submission" date="2018-06" db="EMBL/GenBank/DDBJ databases">
        <authorList>
            <consortium name="Pathogen Informatics"/>
            <person name="Doyle S."/>
        </authorList>
    </citation>
    <scope>NUCLEOTIDE SEQUENCE [LARGE SCALE GENOMIC DNA]</scope>
    <source>
        <strain evidence="1">NCTC13765</strain>
    </source>
</reference>
<dbReference type="NCBIfam" id="TIGR02328">
    <property type="entry name" value="TIGR02328 family protein"/>
    <property type="match status" value="1"/>
</dbReference>
<organism evidence="1 2">
    <name type="scientific">Streptococcus massiliensis</name>
    <dbReference type="NCBI Taxonomy" id="313439"/>
    <lineage>
        <taxon>Bacteria</taxon>
        <taxon>Bacillati</taxon>
        <taxon>Bacillota</taxon>
        <taxon>Bacilli</taxon>
        <taxon>Lactobacillales</taxon>
        <taxon>Streptococcaceae</taxon>
        <taxon>Streptococcus</taxon>
    </lineage>
</organism>
<dbReference type="EMBL" id="UHFR01000005">
    <property type="protein sequence ID" value="SUN75959.1"/>
    <property type="molecule type" value="Genomic_DNA"/>
</dbReference>
<dbReference type="Proteomes" id="UP000254634">
    <property type="component" value="Unassembled WGS sequence"/>
</dbReference>
<accession>A0A380KXF4</accession>
<dbReference type="Pfam" id="PF03013">
    <property type="entry name" value="Pyr_excise"/>
    <property type="match status" value="1"/>
</dbReference>
<sequence>MRLWHQDLLAFLPRQQLLGQHRECAALRGKGWGRKHATVDYVFEHSPYRLYAYHVLVMEEMKKRGYQPDEDWYDKDYRGKAIAAHAHLADEALANPIYPEHDAAYLTECLDNLLRKGIEVEKR</sequence>
<evidence type="ECO:0000313" key="1">
    <source>
        <dbReference type="EMBL" id="SUN75959.1"/>
    </source>
</evidence>
<protein>
    <submittedName>
        <fullName evidence="1">Pyrimidine dimer DNA glycosylase</fullName>
    </submittedName>
</protein>
<dbReference type="RefSeq" id="WP_018372530.1">
    <property type="nucleotide sequence ID" value="NZ_UHFR01000005.1"/>
</dbReference>
<keyword evidence="2" id="KW-1185">Reference proteome</keyword>